<dbReference type="RefSeq" id="WP_084089372.1">
    <property type="nucleotide sequence ID" value="NZ_FWXD01000004.1"/>
</dbReference>
<organism evidence="8 9">
    <name type="scientific">Andreprevotia lacus DSM 23236</name>
    <dbReference type="NCBI Taxonomy" id="1121001"/>
    <lineage>
        <taxon>Bacteria</taxon>
        <taxon>Pseudomonadati</taxon>
        <taxon>Pseudomonadota</taxon>
        <taxon>Betaproteobacteria</taxon>
        <taxon>Neisseriales</taxon>
        <taxon>Chitinibacteraceae</taxon>
        <taxon>Andreprevotia</taxon>
    </lineage>
</organism>
<gene>
    <name evidence="8" type="ORF">SAMN02745857_00919</name>
</gene>
<dbReference type="CDD" id="cd11386">
    <property type="entry name" value="MCP_signal"/>
    <property type="match status" value="1"/>
</dbReference>
<keyword evidence="9" id="KW-1185">Reference proteome</keyword>
<evidence type="ECO:0000256" key="2">
    <source>
        <dbReference type="ARBA" id="ARBA00023224"/>
    </source>
</evidence>
<dbReference type="Pfam" id="PF00672">
    <property type="entry name" value="HAMP"/>
    <property type="match status" value="1"/>
</dbReference>
<keyword evidence="5" id="KW-0472">Membrane</keyword>
<comment type="similarity">
    <text evidence="3">Belongs to the methyl-accepting chemotaxis (MCP) protein family.</text>
</comment>
<dbReference type="SMART" id="SM00304">
    <property type="entry name" value="HAMP"/>
    <property type="match status" value="1"/>
</dbReference>
<protein>
    <submittedName>
        <fullName evidence="8">Methyl-accepting chemotaxis protein</fullName>
    </submittedName>
</protein>
<evidence type="ECO:0000259" key="6">
    <source>
        <dbReference type="PROSITE" id="PS50111"/>
    </source>
</evidence>
<keyword evidence="5" id="KW-1133">Transmembrane helix</keyword>
<dbReference type="GO" id="GO:0006935">
    <property type="term" value="P:chemotaxis"/>
    <property type="evidence" value="ECO:0007669"/>
    <property type="project" value="UniProtKB-ARBA"/>
</dbReference>
<evidence type="ECO:0000313" key="8">
    <source>
        <dbReference type="EMBL" id="SMC20360.1"/>
    </source>
</evidence>
<dbReference type="PROSITE" id="PS50111">
    <property type="entry name" value="CHEMOTAXIS_TRANSDUC_2"/>
    <property type="match status" value="1"/>
</dbReference>
<dbReference type="CDD" id="cd12912">
    <property type="entry name" value="PDC2_MCP_like"/>
    <property type="match status" value="1"/>
</dbReference>
<keyword evidence="5" id="KW-0812">Transmembrane</keyword>
<reference evidence="8 9" key="1">
    <citation type="submission" date="2017-04" db="EMBL/GenBank/DDBJ databases">
        <authorList>
            <person name="Afonso C.L."/>
            <person name="Miller P.J."/>
            <person name="Scott M.A."/>
            <person name="Spackman E."/>
            <person name="Goraichik I."/>
            <person name="Dimitrov K.M."/>
            <person name="Suarez D.L."/>
            <person name="Swayne D.E."/>
        </authorList>
    </citation>
    <scope>NUCLEOTIDE SEQUENCE [LARGE SCALE GENOMIC DNA]</scope>
    <source>
        <strain evidence="8 9">DSM 23236</strain>
    </source>
</reference>
<accession>A0A1W1X969</accession>
<evidence type="ECO:0000256" key="3">
    <source>
        <dbReference type="ARBA" id="ARBA00029447"/>
    </source>
</evidence>
<evidence type="ECO:0000256" key="5">
    <source>
        <dbReference type="SAM" id="Phobius"/>
    </source>
</evidence>
<dbReference type="PANTHER" id="PTHR32089:SF112">
    <property type="entry name" value="LYSOZYME-LIKE PROTEIN-RELATED"/>
    <property type="match status" value="1"/>
</dbReference>
<proteinExistence type="inferred from homology"/>
<dbReference type="SMART" id="SM00283">
    <property type="entry name" value="MA"/>
    <property type="match status" value="1"/>
</dbReference>
<dbReference type="OrthoDB" id="9763018at2"/>
<evidence type="ECO:0000313" key="9">
    <source>
        <dbReference type="Proteomes" id="UP000192761"/>
    </source>
</evidence>
<dbReference type="FunFam" id="1.10.287.950:FF:000001">
    <property type="entry name" value="Methyl-accepting chemotaxis sensory transducer"/>
    <property type="match status" value="1"/>
</dbReference>
<name>A0A1W1X969_9NEIS</name>
<feature type="domain" description="Methyl-accepting transducer" evidence="6">
    <location>
        <begin position="373"/>
        <end position="609"/>
    </location>
</feature>
<dbReference type="SUPFAM" id="SSF58104">
    <property type="entry name" value="Methyl-accepting chemotaxis protein (MCP) signaling domain"/>
    <property type="match status" value="1"/>
</dbReference>
<dbReference type="InterPro" id="IPR003660">
    <property type="entry name" value="HAMP_dom"/>
</dbReference>
<dbReference type="GO" id="GO:0016020">
    <property type="term" value="C:membrane"/>
    <property type="evidence" value="ECO:0007669"/>
    <property type="project" value="UniProtKB-SubCell"/>
</dbReference>
<dbReference type="EMBL" id="FWXD01000004">
    <property type="protein sequence ID" value="SMC20360.1"/>
    <property type="molecule type" value="Genomic_DNA"/>
</dbReference>
<evidence type="ECO:0000256" key="4">
    <source>
        <dbReference type="PROSITE-ProRule" id="PRU00284"/>
    </source>
</evidence>
<dbReference type="Gene3D" id="3.30.450.20">
    <property type="entry name" value="PAS domain"/>
    <property type="match status" value="1"/>
</dbReference>
<dbReference type="Pfam" id="PF00015">
    <property type="entry name" value="MCPsignal"/>
    <property type="match status" value="1"/>
</dbReference>
<sequence>MFNTWSIRRKLLVSVGLILFISQLIAALVLGGVLRASMTERLEQGELRQTVAAIRNDLDRSMSRPVQVAADMASNTYLMDWLAAGEPESGIAAWQKYAKSIKAATGYPIVSFVSAGTHNYYDDERGLLRKLDPAHDGWFDAFMNSGKRYDFNLGTEPGKPVMMFINHVVDDGQGHRANASVGLDVTAMADRIRKMTVGKSGQVFVVNQSGQIQIHRDASLVKVDDKVGLAGLPGMATVAPELLKQGDFNLAHYDGPQGAMVVASSYLPLAGWFVLVEMPRAEINALVDRNLMWLAVVDVIALLVSLALVIALVGTITRPLARLRDAMQALTSGQGDLTVRLDESRGDEIGHIGRSFNAFMAQLRTMFLTVREETAQLTASVASINDMTARLADDAHANADMAGTTAATIEEITVSIGVIADNSQNASDSVAQASSASATSAQSVGRVAGEIEQVAQSVEELSGVMTGLQARSETIATIADVIKEIAGQTNLLALNAAIEAARAGEQGRGFAVVADEVRKLAERTGQATVEIADMVQAIRQESGAAVAHAHQTDSAVKAGVQQMGQAISEIESIQGLMQQVARTTDDIRDAALEQSRATEAMAGGAEQLSSRAAQADQRIHAMQDVASELGRLADQLRGLVARFRL</sequence>
<feature type="transmembrane region" description="Helical" evidence="5">
    <location>
        <begin position="291"/>
        <end position="314"/>
    </location>
</feature>
<keyword evidence="2 4" id="KW-0807">Transducer</keyword>
<dbReference type="GO" id="GO:0007165">
    <property type="term" value="P:signal transduction"/>
    <property type="evidence" value="ECO:0007669"/>
    <property type="project" value="UniProtKB-KW"/>
</dbReference>
<dbReference type="CDD" id="cd06225">
    <property type="entry name" value="HAMP"/>
    <property type="match status" value="1"/>
</dbReference>
<dbReference type="STRING" id="1121001.SAMN02745857_00919"/>
<dbReference type="PANTHER" id="PTHR32089">
    <property type="entry name" value="METHYL-ACCEPTING CHEMOTAXIS PROTEIN MCPB"/>
    <property type="match status" value="1"/>
</dbReference>
<dbReference type="AlphaFoldDB" id="A0A1W1X969"/>
<dbReference type="PROSITE" id="PS50885">
    <property type="entry name" value="HAMP"/>
    <property type="match status" value="1"/>
</dbReference>
<comment type="subcellular location">
    <subcellularLocation>
        <location evidence="1">Membrane</location>
    </subcellularLocation>
</comment>
<dbReference type="Gene3D" id="1.10.287.950">
    <property type="entry name" value="Methyl-accepting chemotaxis protein"/>
    <property type="match status" value="1"/>
</dbReference>
<evidence type="ECO:0000259" key="7">
    <source>
        <dbReference type="PROSITE" id="PS50885"/>
    </source>
</evidence>
<feature type="domain" description="HAMP" evidence="7">
    <location>
        <begin position="314"/>
        <end position="368"/>
    </location>
</feature>
<evidence type="ECO:0000256" key="1">
    <source>
        <dbReference type="ARBA" id="ARBA00004370"/>
    </source>
</evidence>
<dbReference type="Proteomes" id="UP000192761">
    <property type="component" value="Unassembled WGS sequence"/>
</dbReference>
<dbReference type="InterPro" id="IPR004089">
    <property type="entry name" value="MCPsignal_dom"/>
</dbReference>